<comment type="caution">
    <text evidence="2">The sequence shown here is derived from an EMBL/GenBank/DDBJ whole genome shotgun (WGS) entry which is preliminary data.</text>
</comment>
<evidence type="ECO:0000313" key="3">
    <source>
        <dbReference type="Proteomes" id="UP001150217"/>
    </source>
</evidence>
<keyword evidence="3" id="KW-1185">Reference proteome</keyword>
<feature type="compositionally biased region" description="Pro residues" evidence="1">
    <location>
        <begin position="194"/>
        <end position="204"/>
    </location>
</feature>
<dbReference type="Proteomes" id="UP001150217">
    <property type="component" value="Unassembled WGS sequence"/>
</dbReference>
<reference evidence="2" key="1">
    <citation type="submission" date="2022-08" db="EMBL/GenBank/DDBJ databases">
        <title>A Global Phylogenomic Analysis of the Shiitake Genus Lentinula.</title>
        <authorList>
            <consortium name="DOE Joint Genome Institute"/>
            <person name="Sierra-Patev S."/>
            <person name="Min B."/>
            <person name="Naranjo-Ortiz M."/>
            <person name="Looney B."/>
            <person name="Konkel Z."/>
            <person name="Slot J.C."/>
            <person name="Sakamoto Y."/>
            <person name="Steenwyk J.L."/>
            <person name="Rokas A."/>
            <person name="Carro J."/>
            <person name="Camarero S."/>
            <person name="Ferreira P."/>
            <person name="Molpeceres G."/>
            <person name="Ruiz-Duenas F.J."/>
            <person name="Serrano A."/>
            <person name="Henrissat B."/>
            <person name="Drula E."/>
            <person name="Hughes K.W."/>
            <person name="Mata J.L."/>
            <person name="Ishikawa N.K."/>
            <person name="Vargas-Isla R."/>
            <person name="Ushijima S."/>
            <person name="Smith C.A."/>
            <person name="Ahrendt S."/>
            <person name="Andreopoulos W."/>
            <person name="He G."/>
            <person name="Labutti K."/>
            <person name="Lipzen A."/>
            <person name="Ng V."/>
            <person name="Riley R."/>
            <person name="Sandor L."/>
            <person name="Barry K."/>
            <person name="Martinez A.T."/>
            <person name="Xiao Y."/>
            <person name="Gibbons J.G."/>
            <person name="Terashima K."/>
            <person name="Grigoriev I.V."/>
            <person name="Hibbett D.S."/>
        </authorList>
    </citation>
    <scope>NUCLEOTIDE SEQUENCE</scope>
    <source>
        <strain evidence="2">RHP3577 ss4</strain>
    </source>
</reference>
<dbReference type="EMBL" id="JANVFT010000036">
    <property type="protein sequence ID" value="KAJ4493197.1"/>
    <property type="molecule type" value="Genomic_DNA"/>
</dbReference>
<protein>
    <submittedName>
        <fullName evidence="2">Uncharacterized protein</fullName>
    </submittedName>
</protein>
<accession>A0ABQ8VIW1</accession>
<evidence type="ECO:0000313" key="2">
    <source>
        <dbReference type="EMBL" id="KAJ4493197.1"/>
    </source>
</evidence>
<feature type="region of interest" description="Disordered" evidence="1">
    <location>
        <begin position="193"/>
        <end position="233"/>
    </location>
</feature>
<feature type="region of interest" description="Disordered" evidence="1">
    <location>
        <begin position="125"/>
        <end position="153"/>
    </location>
</feature>
<name>A0ABQ8VIW1_9AGAR</name>
<gene>
    <name evidence="2" type="ORF">C8R41DRAFT_919671</name>
</gene>
<organism evidence="2 3">
    <name type="scientific">Lentinula lateritia</name>
    <dbReference type="NCBI Taxonomy" id="40482"/>
    <lineage>
        <taxon>Eukaryota</taxon>
        <taxon>Fungi</taxon>
        <taxon>Dikarya</taxon>
        <taxon>Basidiomycota</taxon>
        <taxon>Agaricomycotina</taxon>
        <taxon>Agaricomycetes</taxon>
        <taxon>Agaricomycetidae</taxon>
        <taxon>Agaricales</taxon>
        <taxon>Marasmiineae</taxon>
        <taxon>Omphalotaceae</taxon>
        <taxon>Lentinula</taxon>
    </lineage>
</organism>
<feature type="compositionally biased region" description="Basic residues" evidence="1">
    <location>
        <begin position="211"/>
        <end position="221"/>
    </location>
</feature>
<feature type="region of interest" description="Disordered" evidence="1">
    <location>
        <begin position="28"/>
        <end position="48"/>
    </location>
</feature>
<evidence type="ECO:0000256" key="1">
    <source>
        <dbReference type="SAM" id="MobiDB-lite"/>
    </source>
</evidence>
<sequence>MDPPLATEFKRGVSGFHFFGDTANFSATSQGHGVTDSAPIGSSRGCRRGSEMQLQPFDKMGYFLRSSVAKNPSKPEFKPGRTVEPVLAPPGFDFLSLIRACIPQSYGPIGEEDLGVDRDNPDFGSSVLPPTGPLRECAPTHKQTRDNVQRRRNRERRWINCGAESNAEVQTAASFPLNTLPIIAPTLVSKAPPLASPSPSPLCPSPSSLRNSKRAGKRKRKAETEPVQAGPSKRTIAHVLSAIEVDLEAQDFDAAHGAHTAKPGTQKQRGSNADIQRRYSVEDLVALGFRHIPWDGLTPYPLINPLGRVIGVLAGTPGSGYAEDLLRASDLILQEGKQAGLGAAAPNPVSDWF</sequence>
<proteinExistence type="predicted"/>